<evidence type="ECO:0000256" key="1">
    <source>
        <dbReference type="ARBA" id="ARBA00004370"/>
    </source>
</evidence>
<dbReference type="PROSITE" id="PS50895">
    <property type="entry name" value="SURF1"/>
    <property type="match status" value="1"/>
</dbReference>
<dbReference type="GO" id="GO:0033617">
    <property type="term" value="P:mitochondrial respiratory chain complex IV assembly"/>
    <property type="evidence" value="ECO:0007669"/>
    <property type="project" value="EnsemblFungi"/>
</dbReference>
<comment type="subcellular location">
    <subcellularLocation>
        <location evidence="1">Membrane</location>
    </subcellularLocation>
    <subcellularLocation>
        <location evidence="5">Mitochondrion inner membrane</location>
        <topology evidence="5">Multi-pass membrane protein</topology>
    </subcellularLocation>
</comment>
<dbReference type="GO" id="GO:0051082">
    <property type="term" value="F:unfolded protein binding"/>
    <property type="evidence" value="ECO:0007669"/>
    <property type="project" value="EnsemblFungi"/>
</dbReference>
<keyword evidence="2 5" id="KW-0812">Transmembrane</keyword>
<dbReference type="STRING" id="1071383.J7R173"/>
<dbReference type="GeneID" id="34524190"/>
<feature type="transmembrane region" description="Helical" evidence="5">
    <location>
        <begin position="72"/>
        <end position="91"/>
    </location>
</feature>
<dbReference type="eggNOG" id="KOG1563">
    <property type="taxonomic scope" value="Eukaryota"/>
</dbReference>
<dbReference type="OrthoDB" id="10040024at2759"/>
<organism evidence="6 7">
    <name type="scientific">Huiozyma naganishii (strain ATCC MYA-139 / BCRC 22969 / CBS 8797 / KCTC 17520 / NBRC 10181 / NCYC 3082 / Yp74L-3)</name>
    <name type="common">Yeast</name>
    <name type="synonym">Kazachstania naganishii</name>
    <dbReference type="NCBI Taxonomy" id="1071383"/>
    <lineage>
        <taxon>Eukaryota</taxon>
        <taxon>Fungi</taxon>
        <taxon>Dikarya</taxon>
        <taxon>Ascomycota</taxon>
        <taxon>Saccharomycotina</taxon>
        <taxon>Saccharomycetes</taxon>
        <taxon>Saccharomycetales</taxon>
        <taxon>Saccharomycetaceae</taxon>
        <taxon>Huiozyma</taxon>
    </lineage>
</organism>
<dbReference type="EMBL" id="HE978315">
    <property type="protein sequence ID" value="CCK68540.1"/>
    <property type="molecule type" value="Genomic_DNA"/>
</dbReference>
<dbReference type="OMA" id="YLGTWQL"/>
<dbReference type="CDD" id="cd06662">
    <property type="entry name" value="SURF1"/>
    <property type="match status" value="1"/>
</dbReference>
<evidence type="ECO:0000256" key="3">
    <source>
        <dbReference type="ARBA" id="ARBA00022989"/>
    </source>
</evidence>
<dbReference type="Pfam" id="PF02104">
    <property type="entry name" value="SURF1"/>
    <property type="match status" value="1"/>
</dbReference>
<reference evidence="6 7" key="1">
    <citation type="journal article" date="2011" name="Proc. Natl. Acad. Sci. U.S.A.">
        <title>Evolutionary erosion of yeast sex chromosomes by mating-type switching accidents.</title>
        <authorList>
            <person name="Gordon J.L."/>
            <person name="Armisen D."/>
            <person name="Proux-Wera E."/>
            <person name="Oheigeartaigh S.S."/>
            <person name="Byrne K.P."/>
            <person name="Wolfe K.H."/>
        </authorList>
    </citation>
    <scope>NUCLEOTIDE SEQUENCE [LARGE SCALE GENOMIC DNA]</scope>
    <source>
        <strain evidence="7">ATCC MYA-139 / BCRC 22969 / CBS 8797 / CCRC 22969 / KCTC 17520 / NBRC 10181 / NCYC 3082</strain>
    </source>
</reference>
<dbReference type="RefSeq" id="XP_022462786.1">
    <property type="nucleotide sequence ID" value="XM_022611370.1"/>
</dbReference>
<proteinExistence type="inferred from homology"/>
<evidence type="ECO:0000313" key="6">
    <source>
        <dbReference type="EMBL" id="CCK68540.1"/>
    </source>
</evidence>
<sequence>MLFRGSLALKRSFLCAERGLLSRSSLVPVPRFTPQRTARRGAMTSSVDWKPIKTHNNPNEGDGRKKTSFGRLIALGLMFAMPVIAFYLGTWQLRRLGWKTKLIAECETKLTYPPVNLPKNFTEDMCEDWEYRKVRVKGHFVYEQEMFVGPRVKYGEKGYLLFTPFIREDTGEKILVERGWIAEEKVDPTTRTLRHLSIPSPQRDIELICLVRPPHERGKFQWEKTDKESRLWQVSDIYDLANVAGCKPIHFQALCDMNDHPERLVSEKAKNPETGNDSKGWALKFWKSKDQSETKPSASEQSLKYDPLDVDMEFSEWQFAKAGVPIGKKPTIDLRNNHLQYLVTWYGLSVLSTIFLVVALRKYWWKGRVVTHAQLKREKLKHTQKYM</sequence>
<dbReference type="PANTHER" id="PTHR23427:SF2">
    <property type="entry name" value="SURFEIT LOCUS PROTEIN 1"/>
    <property type="match status" value="1"/>
</dbReference>
<evidence type="ECO:0000256" key="2">
    <source>
        <dbReference type="ARBA" id="ARBA00022692"/>
    </source>
</evidence>
<keyword evidence="3 5" id="KW-1133">Transmembrane helix</keyword>
<gene>
    <name evidence="6" type="primary">KNAG0B00930</name>
    <name evidence="6" type="ordered locus">KNAG_0B00930</name>
</gene>
<dbReference type="AlphaFoldDB" id="J7R173"/>
<dbReference type="GO" id="GO:0005743">
    <property type="term" value="C:mitochondrial inner membrane"/>
    <property type="evidence" value="ECO:0007669"/>
    <property type="project" value="UniProtKB-SubCell"/>
</dbReference>
<dbReference type="KEGG" id="kng:KNAG_0B00930"/>
<name>J7R173_HUIN7</name>
<evidence type="ECO:0000256" key="4">
    <source>
        <dbReference type="ARBA" id="ARBA00023136"/>
    </source>
</evidence>
<dbReference type="InterPro" id="IPR002994">
    <property type="entry name" value="Surf1/Shy1"/>
</dbReference>
<keyword evidence="7" id="KW-1185">Reference proteome</keyword>
<evidence type="ECO:0000313" key="7">
    <source>
        <dbReference type="Proteomes" id="UP000006310"/>
    </source>
</evidence>
<keyword evidence="5" id="KW-0496">Mitochondrion</keyword>
<keyword evidence="4 5" id="KW-0472">Membrane</keyword>
<dbReference type="HOGENOM" id="CLU_047737_4_0_1"/>
<dbReference type="InterPro" id="IPR045214">
    <property type="entry name" value="Surf1/Surf4"/>
</dbReference>
<comment type="function">
    <text evidence="5">Probably involved in the biogenesis of the COX complex.</text>
</comment>
<keyword evidence="5" id="KW-0999">Mitochondrion inner membrane</keyword>
<reference evidence="7" key="2">
    <citation type="submission" date="2012-08" db="EMBL/GenBank/DDBJ databases">
        <title>Genome sequence of Kazachstania naganishii.</title>
        <authorList>
            <person name="Gordon J.L."/>
            <person name="Armisen D."/>
            <person name="Proux-Wera E."/>
            <person name="OhEigeartaigh S.S."/>
            <person name="Byrne K.P."/>
            <person name="Wolfe K.H."/>
        </authorList>
    </citation>
    <scope>NUCLEOTIDE SEQUENCE [LARGE SCALE GENOMIC DNA]</scope>
    <source>
        <strain evidence="7">ATCC MYA-139 / BCRC 22969 / CBS 8797 / CCRC 22969 / KCTC 17520 / NBRC 10181 / NCYC 3082</strain>
    </source>
</reference>
<dbReference type="PANTHER" id="PTHR23427">
    <property type="entry name" value="SURFEIT LOCUS PROTEIN"/>
    <property type="match status" value="1"/>
</dbReference>
<dbReference type="Proteomes" id="UP000006310">
    <property type="component" value="Chromosome 2"/>
</dbReference>
<accession>J7R173</accession>
<evidence type="ECO:0000256" key="5">
    <source>
        <dbReference type="RuleBase" id="RU363076"/>
    </source>
</evidence>
<feature type="transmembrane region" description="Helical" evidence="5">
    <location>
        <begin position="339"/>
        <end position="360"/>
    </location>
</feature>
<comment type="similarity">
    <text evidence="5">Belongs to the SURF1 family.</text>
</comment>
<protein>
    <recommendedName>
        <fullName evidence="5">SURF1-like protein</fullName>
    </recommendedName>
</protein>